<dbReference type="OrthoDB" id="1393670at2759"/>
<dbReference type="PANTHER" id="PTHR17630">
    <property type="entry name" value="DIENELACTONE HYDROLASE"/>
    <property type="match status" value="1"/>
</dbReference>
<evidence type="ECO:0000313" key="2">
    <source>
        <dbReference type="EMBL" id="OJT14006.1"/>
    </source>
</evidence>
<dbReference type="Pfam" id="PF01738">
    <property type="entry name" value="DLH"/>
    <property type="match status" value="1"/>
</dbReference>
<dbReference type="AlphaFoldDB" id="A0A1M2W2H3"/>
<evidence type="ECO:0000313" key="3">
    <source>
        <dbReference type="Proteomes" id="UP000184267"/>
    </source>
</evidence>
<gene>
    <name evidence="2" type="ORF">TRAPUB_9440</name>
</gene>
<sequence>MATLAGSVGAHCLQTVQHVGDPRGTVEKIAGVNTYIARPVGGAGDKVILFFADVFGALYVNSKLLMDYWAENGYLVLALDYFEGDSYGFHLDEKGFDVQAWVKAKQARTEVLLPPWIDAVRQQYGDSGNALCLHVDELTKSITTGSDKKYVCVGYCYGAPYVMEHVKKDWITAGTALSL</sequence>
<name>A0A1M2W2H3_TRAPU</name>
<accession>A0A1M2W2H3</accession>
<proteinExistence type="predicted"/>
<dbReference type="GO" id="GO:0016787">
    <property type="term" value="F:hydrolase activity"/>
    <property type="evidence" value="ECO:0007669"/>
    <property type="project" value="InterPro"/>
</dbReference>
<organism evidence="2 3">
    <name type="scientific">Trametes pubescens</name>
    <name type="common">White-rot fungus</name>
    <dbReference type="NCBI Taxonomy" id="154538"/>
    <lineage>
        <taxon>Eukaryota</taxon>
        <taxon>Fungi</taxon>
        <taxon>Dikarya</taxon>
        <taxon>Basidiomycota</taxon>
        <taxon>Agaricomycotina</taxon>
        <taxon>Agaricomycetes</taxon>
        <taxon>Polyporales</taxon>
        <taxon>Polyporaceae</taxon>
        <taxon>Trametes</taxon>
    </lineage>
</organism>
<dbReference type="OMA" id="ICTEKQQ"/>
<dbReference type="SUPFAM" id="SSF53474">
    <property type="entry name" value="alpha/beta-Hydrolases"/>
    <property type="match status" value="1"/>
</dbReference>
<dbReference type="PANTHER" id="PTHR17630:SF44">
    <property type="entry name" value="PROTEIN AIM2"/>
    <property type="match status" value="1"/>
</dbReference>
<dbReference type="InterPro" id="IPR029058">
    <property type="entry name" value="AB_hydrolase_fold"/>
</dbReference>
<feature type="domain" description="Dienelactone hydrolase" evidence="1">
    <location>
        <begin position="33"/>
        <end position="169"/>
    </location>
</feature>
<keyword evidence="3" id="KW-1185">Reference proteome</keyword>
<dbReference type="Gene3D" id="3.40.50.1820">
    <property type="entry name" value="alpha/beta hydrolase"/>
    <property type="match status" value="1"/>
</dbReference>
<dbReference type="InterPro" id="IPR002925">
    <property type="entry name" value="Dienelactn_hydro"/>
</dbReference>
<protein>
    <submittedName>
        <fullName evidence="2">Protein AIM2</fullName>
    </submittedName>
</protein>
<comment type="caution">
    <text evidence="2">The sequence shown here is derived from an EMBL/GenBank/DDBJ whole genome shotgun (WGS) entry which is preliminary data.</text>
</comment>
<dbReference type="STRING" id="154538.A0A1M2W2H3"/>
<dbReference type="Proteomes" id="UP000184267">
    <property type="component" value="Unassembled WGS sequence"/>
</dbReference>
<evidence type="ECO:0000259" key="1">
    <source>
        <dbReference type="Pfam" id="PF01738"/>
    </source>
</evidence>
<reference evidence="2 3" key="1">
    <citation type="submission" date="2016-10" db="EMBL/GenBank/DDBJ databases">
        <title>Genome sequence of the basidiomycete white-rot fungus Trametes pubescens.</title>
        <authorList>
            <person name="Makela M.R."/>
            <person name="Granchi Z."/>
            <person name="Peng M."/>
            <person name="De Vries R.P."/>
            <person name="Grigoriev I."/>
            <person name="Riley R."/>
            <person name="Hilden K."/>
        </authorList>
    </citation>
    <scope>NUCLEOTIDE SEQUENCE [LARGE SCALE GENOMIC DNA]</scope>
    <source>
        <strain evidence="2 3">FBCC735</strain>
    </source>
</reference>
<dbReference type="EMBL" id="MNAD01000343">
    <property type="protein sequence ID" value="OJT14006.1"/>
    <property type="molecule type" value="Genomic_DNA"/>
</dbReference>